<dbReference type="InterPro" id="IPR011009">
    <property type="entry name" value="Kinase-like_dom_sf"/>
</dbReference>
<organism evidence="2 3">
    <name type="scientific">Melanomma pulvis-pyrius CBS 109.77</name>
    <dbReference type="NCBI Taxonomy" id="1314802"/>
    <lineage>
        <taxon>Eukaryota</taxon>
        <taxon>Fungi</taxon>
        <taxon>Dikarya</taxon>
        <taxon>Ascomycota</taxon>
        <taxon>Pezizomycotina</taxon>
        <taxon>Dothideomycetes</taxon>
        <taxon>Pleosporomycetidae</taxon>
        <taxon>Pleosporales</taxon>
        <taxon>Melanommataceae</taxon>
        <taxon>Melanomma</taxon>
    </lineage>
</organism>
<dbReference type="Proteomes" id="UP000799757">
    <property type="component" value="Unassembled WGS sequence"/>
</dbReference>
<dbReference type="SUPFAM" id="SSF56112">
    <property type="entry name" value="Protein kinase-like (PK-like)"/>
    <property type="match status" value="1"/>
</dbReference>
<keyword evidence="3" id="KW-1185">Reference proteome</keyword>
<sequence>MAAPQVNSVKDLHVYGESFTTRDGETKFKSTFVSFLDDDAVAYFGETPVKSSCLTPEVLRECLKPIPDEMIYPEPPTDVTEFSSPITGSLYIKRPDLKSWDDFEGTDFLLRLFLGEIETWELLRRHPHPNIVRYHGCTVNRGRITGIVLDQYPTTLEERLKASPRAFNKDLVLEGTESAVAHLHSLGLAHNDLSPVNIMLDECDRPFIIDFGSCKPFGSRLMEVGTEGWVEDHSIFSEQRHDDTALQKIRAWLEKMESEGISA</sequence>
<dbReference type="GO" id="GO:0005524">
    <property type="term" value="F:ATP binding"/>
    <property type="evidence" value="ECO:0007669"/>
    <property type="project" value="InterPro"/>
</dbReference>
<dbReference type="InterPro" id="IPR000719">
    <property type="entry name" value="Prot_kinase_dom"/>
</dbReference>
<dbReference type="AlphaFoldDB" id="A0A6A6XTL4"/>
<reference evidence="2" key="1">
    <citation type="journal article" date="2020" name="Stud. Mycol.">
        <title>101 Dothideomycetes genomes: a test case for predicting lifestyles and emergence of pathogens.</title>
        <authorList>
            <person name="Haridas S."/>
            <person name="Albert R."/>
            <person name="Binder M."/>
            <person name="Bloem J."/>
            <person name="Labutti K."/>
            <person name="Salamov A."/>
            <person name="Andreopoulos B."/>
            <person name="Baker S."/>
            <person name="Barry K."/>
            <person name="Bills G."/>
            <person name="Bluhm B."/>
            <person name="Cannon C."/>
            <person name="Castanera R."/>
            <person name="Culley D."/>
            <person name="Daum C."/>
            <person name="Ezra D."/>
            <person name="Gonzalez J."/>
            <person name="Henrissat B."/>
            <person name="Kuo A."/>
            <person name="Liang C."/>
            <person name="Lipzen A."/>
            <person name="Lutzoni F."/>
            <person name="Magnuson J."/>
            <person name="Mondo S."/>
            <person name="Nolan M."/>
            <person name="Ohm R."/>
            <person name="Pangilinan J."/>
            <person name="Park H.-J."/>
            <person name="Ramirez L."/>
            <person name="Alfaro M."/>
            <person name="Sun H."/>
            <person name="Tritt A."/>
            <person name="Yoshinaga Y."/>
            <person name="Zwiers L.-H."/>
            <person name="Turgeon B."/>
            <person name="Goodwin S."/>
            <person name="Spatafora J."/>
            <person name="Crous P."/>
            <person name="Grigoriev I."/>
        </authorList>
    </citation>
    <scope>NUCLEOTIDE SEQUENCE</scope>
    <source>
        <strain evidence="2">CBS 109.77</strain>
    </source>
</reference>
<protein>
    <submittedName>
        <fullName evidence="2">Serine/threonine-protein kinase-like protein</fullName>
    </submittedName>
</protein>
<keyword evidence="2" id="KW-0418">Kinase</keyword>
<keyword evidence="2" id="KW-0808">Transferase</keyword>
<accession>A0A6A6XTL4</accession>
<proteinExistence type="predicted"/>
<name>A0A6A6XTL4_9PLEO</name>
<dbReference type="Pfam" id="PF00069">
    <property type="entry name" value="Pkinase"/>
    <property type="match status" value="1"/>
</dbReference>
<feature type="domain" description="Protein kinase" evidence="1">
    <location>
        <begin position="17"/>
        <end position="263"/>
    </location>
</feature>
<evidence type="ECO:0000313" key="2">
    <source>
        <dbReference type="EMBL" id="KAF2799822.1"/>
    </source>
</evidence>
<evidence type="ECO:0000259" key="1">
    <source>
        <dbReference type="PROSITE" id="PS50011"/>
    </source>
</evidence>
<dbReference type="GO" id="GO:0004672">
    <property type="term" value="F:protein kinase activity"/>
    <property type="evidence" value="ECO:0007669"/>
    <property type="project" value="InterPro"/>
</dbReference>
<dbReference type="OrthoDB" id="4062651at2759"/>
<gene>
    <name evidence="2" type="ORF">K505DRAFT_404441</name>
</gene>
<dbReference type="PROSITE" id="PS50011">
    <property type="entry name" value="PROTEIN_KINASE_DOM"/>
    <property type="match status" value="1"/>
</dbReference>
<dbReference type="Gene3D" id="1.10.510.10">
    <property type="entry name" value="Transferase(Phosphotransferase) domain 1"/>
    <property type="match status" value="1"/>
</dbReference>
<dbReference type="EMBL" id="MU001758">
    <property type="protein sequence ID" value="KAF2799822.1"/>
    <property type="molecule type" value="Genomic_DNA"/>
</dbReference>
<evidence type="ECO:0000313" key="3">
    <source>
        <dbReference type="Proteomes" id="UP000799757"/>
    </source>
</evidence>